<sequence>MVSVFKSFMDAAANVKTAESNVVTSSIVPTTNQINNTILPKGKAIITVEITCSGL</sequence>
<evidence type="ECO:0000313" key="1">
    <source>
        <dbReference type="EMBL" id="MPN43338.1"/>
    </source>
</evidence>
<dbReference type="EMBL" id="VSSQ01101682">
    <property type="protein sequence ID" value="MPN43338.1"/>
    <property type="molecule type" value="Genomic_DNA"/>
</dbReference>
<name>A0A645HWE5_9ZZZZ</name>
<comment type="caution">
    <text evidence="1">The sequence shown here is derived from an EMBL/GenBank/DDBJ whole genome shotgun (WGS) entry which is preliminary data.</text>
</comment>
<gene>
    <name evidence="1" type="ORF">SDC9_190897</name>
</gene>
<reference evidence="1" key="1">
    <citation type="submission" date="2019-08" db="EMBL/GenBank/DDBJ databases">
        <authorList>
            <person name="Kucharzyk K."/>
            <person name="Murdoch R.W."/>
            <person name="Higgins S."/>
            <person name="Loffler F."/>
        </authorList>
    </citation>
    <scope>NUCLEOTIDE SEQUENCE</scope>
</reference>
<dbReference type="AlphaFoldDB" id="A0A645HWE5"/>
<accession>A0A645HWE5</accession>
<organism evidence="1">
    <name type="scientific">bioreactor metagenome</name>
    <dbReference type="NCBI Taxonomy" id="1076179"/>
    <lineage>
        <taxon>unclassified sequences</taxon>
        <taxon>metagenomes</taxon>
        <taxon>ecological metagenomes</taxon>
    </lineage>
</organism>
<protein>
    <submittedName>
        <fullName evidence="1">Uncharacterized protein</fullName>
    </submittedName>
</protein>
<proteinExistence type="predicted"/>